<evidence type="ECO:0000313" key="2">
    <source>
        <dbReference type="Proteomes" id="UP000198614"/>
    </source>
</evidence>
<dbReference type="Proteomes" id="UP000198614">
    <property type="component" value="Unassembled WGS sequence"/>
</dbReference>
<proteinExistence type="predicted"/>
<gene>
    <name evidence="1" type="ORF">SAMN05216260_10396</name>
</gene>
<dbReference type="AlphaFoldDB" id="A0A1G7EVT7"/>
<sequence>MRGMNRAIKGRSLGLFVPCEGREGTALARSVAMGPYTYTPAPPHAPTSATGTLTRGGLPVALRVTEPLLRSFLDTMGRLEADLEPRWIGAGTRSAFPRAHRAPRTLS</sequence>
<accession>A0A1G7EVT7</accession>
<organism evidence="1 2">
    <name type="scientific">Streptomyces griseoaurantiacus</name>
    <dbReference type="NCBI Taxonomy" id="68213"/>
    <lineage>
        <taxon>Bacteria</taxon>
        <taxon>Bacillati</taxon>
        <taxon>Actinomycetota</taxon>
        <taxon>Actinomycetes</taxon>
        <taxon>Kitasatosporales</taxon>
        <taxon>Streptomycetaceae</taxon>
        <taxon>Streptomyces</taxon>
        <taxon>Streptomyces aurantiacus group</taxon>
    </lineage>
</organism>
<dbReference type="EMBL" id="FNAX01000003">
    <property type="protein sequence ID" value="SDE67707.1"/>
    <property type="molecule type" value="Genomic_DNA"/>
</dbReference>
<evidence type="ECO:0000313" key="1">
    <source>
        <dbReference type="EMBL" id="SDE67707.1"/>
    </source>
</evidence>
<name>A0A1G7EVT7_9ACTN</name>
<protein>
    <submittedName>
        <fullName evidence="1">Uncharacterized protein</fullName>
    </submittedName>
</protein>
<reference evidence="1 2" key="1">
    <citation type="submission" date="2016-10" db="EMBL/GenBank/DDBJ databases">
        <authorList>
            <person name="de Groot N.N."/>
        </authorList>
    </citation>
    <scope>NUCLEOTIDE SEQUENCE [LARGE SCALE GENOMIC DNA]</scope>
    <source>
        <strain evidence="1 2">CGMCC 4.1859</strain>
    </source>
</reference>